<name>A0A1G5Y5W7_9HYPH</name>
<dbReference type="OrthoDB" id="8090797at2"/>
<protein>
    <submittedName>
        <fullName evidence="1">Uncharacterized protein</fullName>
    </submittedName>
</protein>
<evidence type="ECO:0000313" key="1">
    <source>
        <dbReference type="EMBL" id="SDA78039.1"/>
    </source>
</evidence>
<accession>A0A1G5Y5W7</accession>
<dbReference type="Proteomes" id="UP000198588">
    <property type="component" value="Unassembled WGS sequence"/>
</dbReference>
<dbReference type="RefSeq" id="WP_091578695.1">
    <property type="nucleotide sequence ID" value="NZ_FMXM01000008.1"/>
</dbReference>
<reference evidence="1 2" key="1">
    <citation type="submission" date="2016-10" db="EMBL/GenBank/DDBJ databases">
        <authorList>
            <person name="de Groot N.N."/>
        </authorList>
    </citation>
    <scope>NUCLEOTIDE SEQUENCE [LARGE SCALE GENOMIC DNA]</scope>
    <source>
        <strain evidence="1 2">CGMCC 1.12097</strain>
    </source>
</reference>
<dbReference type="EMBL" id="FMXM01000008">
    <property type="protein sequence ID" value="SDA78039.1"/>
    <property type="molecule type" value="Genomic_DNA"/>
</dbReference>
<dbReference type="AlphaFoldDB" id="A0A1G5Y5W7"/>
<sequence>MPLHCEDDSEHGRGASRRHALKRMIVASPSSMAPFPAIALDTGDADEFSSSKAGGFACSRGLYPYEQGKVAITS</sequence>
<gene>
    <name evidence="1" type="ORF">SAMN02927914_02951</name>
</gene>
<evidence type="ECO:0000313" key="2">
    <source>
        <dbReference type="Proteomes" id="UP000198588"/>
    </source>
</evidence>
<dbReference type="STRING" id="1165689.SAMN02927914_02951"/>
<proteinExistence type="predicted"/>
<organism evidence="1 2">
    <name type="scientific">Mesorhizobium qingshengii</name>
    <dbReference type="NCBI Taxonomy" id="1165689"/>
    <lineage>
        <taxon>Bacteria</taxon>
        <taxon>Pseudomonadati</taxon>
        <taxon>Pseudomonadota</taxon>
        <taxon>Alphaproteobacteria</taxon>
        <taxon>Hyphomicrobiales</taxon>
        <taxon>Phyllobacteriaceae</taxon>
        <taxon>Mesorhizobium</taxon>
    </lineage>
</organism>